<reference evidence="2" key="2">
    <citation type="submission" date="2015-01" db="EMBL/GenBank/DDBJ databases">
        <title>Evolutionary Origins and Diversification of the Mycorrhizal Mutualists.</title>
        <authorList>
            <consortium name="DOE Joint Genome Institute"/>
            <consortium name="Mycorrhizal Genomics Consortium"/>
            <person name="Kohler A."/>
            <person name="Kuo A."/>
            <person name="Nagy L.G."/>
            <person name="Floudas D."/>
            <person name="Copeland A."/>
            <person name="Barry K.W."/>
            <person name="Cichocki N."/>
            <person name="Veneault-Fourrey C."/>
            <person name="LaButti K."/>
            <person name="Lindquist E.A."/>
            <person name="Lipzen A."/>
            <person name="Lundell T."/>
            <person name="Morin E."/>
            <person name="Murat C."/>
            <person name="Riley R."/>
            <person name="Ohm R."/>
            <person name="Sun H."/>
            <person name="Tunlid A."/>
            <person name="Henrissat B."/>
            <person name="Grigoriev I.V."/>
            <person name="Hibbett D.S."/>
            <person name="Martin F."/>
        </authorList>
    </citation>
    <scope>NUCLEOTIDE SEQUENCE [LARGE SCALE GENOMIC DNA]</scope>
    <source>
        <strain evidence="2">F 1598</strain>
    </source>
</reference>
<organism evidence="1 2">
    <name type="scientific">Piloderma croceum (strain F 1598)</name>
    <dbReference type="NCBI Taxonomy" id="765440"/>
    <lineage>
        <taxon>Eukaryota</taxon>
        <taxon>Fungi</taxon>
        <taxon>Dikarya</taxon>
        <taxon>Basidiomycota</taxon>
        <taxon>Agaricomycotina</taxon>
        <taxon>Agaricomycetes</taxon>
        <taxon>Agaricomycetidae</taxon>
        <taxon>Atheliales</taxon>
        <taxon>Atheliaceae</taxon>
        <taxon>Piloderma</taxon>
    </lineage>
</organism>
<dbReference type="AlphaFoldDB" id="A0A0C3EGW6"/>
<reference evidence="1 2" key="1">
    <citation type="submission" date="2014-04" db="EMBL/GenBank/DDBJ databases">
        <authorList>
            <consortium name="DOE Joint Genome Institute"/>
            <person name="Kuo A."/>
            <person name="Tarkka M."/>
            <person name="Buscot F."/>
            <person name="Kohler A."/>
            <person name="Nagy L.G."/>
            <person name="Floudas D."/>
            <person name="Copeland A."/>
            <person name="Barry K.W."/>
            <person name="Cichocki N."/>
            <person name="Veneault-Fourrey C."/>
            <person name="LaButti K."/>
            <person name="Lindquist E.A."/>
            <person name="Lipzen A."/>
            <person name="Lundell T."/>
            <person name="Morin E."/>
            <person name="Murat C."/>
            <person name="Sun H."/>
            <person name="Tunlid A."/>
            <person name="Henrissat B."/>
            <person name="Grigoriev I.V."/>
            <person name="Hibbett D.S."/>
            <person name="Martin F."/>
            <person name="Nordberg H.P."/>
            <person name="Cantor M.N."/>
            <person name="Hua S.X."/>
        </authorList>
    </citation>
    <scope>NUCLEOTIDE SEQUENCE [LARGE SCALE GENOMIC DNA]</scope>
    <source>
        <strain evidence="1 2">F 1598</strain>
    </source>
</reference>
<dbReference type="EMBL" id="KN833188">
    <property type="protein sequence ID" value="KIM71915.1"/>
    <property type="molecule type" value="Genomic_DNA"/>
</dbReference>
<dbReference type="Proteomes" id="UP000054166">
    <property type="component" value="Unassembled WGS sequence"/>
</dbReference>
<gene>
    <name evidence="1" type="ORF">PILCRDRAFT_830071</name>
</gene>
<dbReference type="InParanoid" id="A0A0C3EGW6"/>
<accession>A0A0C3EGW6</accession>
<keyword evidence="2" id="KW-1185">Reference proteome</keyword>
<proteinExistence type="predicted"/>
<protein>
    <submittedName>
        <fullName evidence="1">Uncharacterized protein</fullName>
    </submittedName>
</protein>
<evidence type="ECO:0000313" key="1">
    <source>
        <dbReference type="EMBL" id="KIM71915.1"/>
    </source>
</evidence>
<evidence type="ECO:0000313" key="2">
    <source>
        <dbReference type="Proteomes" id="UP000054166"/>
    </source>
</evidence>
<name>A0A0C3EGW6_PILCF</name>
<sequence length="81" mass="9142">MSASIPPHNIFPTYHLSPSIQPISCLSARVFPHEITYPYENKIHTRSSQVSQSEVFGISGIRIWICMSAILTSVFELDHNL</sequence>
<dbReference type="HOGENOM" id="CLU_2574735_0_0_1"/>